<feature type="compositionally biased region" description="Basic and acidic residues" evidence="1">
    <location>
        <begin position="83"/>
        <end position="102"/>
    </location>
</feature>
<evidence type="ECO:0000256" key="1">
    <source>
        <dbReference type="SAM" id="MobiDB-lite"/>
    </source>
</evidence>
<reference evidence="4 5" key="1">
    <citation type="submission" date="2019-05" db="EMBL/GenBank/DDBJ databases">
        <title>Emergence of the Ug99 lineage of the wheat stem rust pathogen through somatic hybridization.</title>
        <authorList>
            <person name="Li F."/>
            <person name="Upadhyaya N.M."/>
            <person name="Sperschneider J."/>
            <person name="Matny O."/>
            <person name="Nguyen-Phuc H."/>
            <person name="Mago R."/>
            <person name="Raley C."/>
            <person name="Miller M.E."/>
            <person name="Silverstein K.A.T."/>
            <person name="Henningsen E."/>
            <person name="Hirsch C.D."/>
            <person name="Visser B."/>
            <person name="Pretorius Z.A."/>
            <person name="Steffenson B.J."/>
            <person name="Schwessinger B."/>
            <person name="Dodds P.N."/>
            <person name="Figueroa M."/>
        </authorList>
    </citation>
    <scope>NUCLEOTIDE SEQUENCE [LARGE SCALE GENOMIC DNA]</scope>
    <source>
        <strain evidence="2">21-0</strain>
        <strain evidence="3 5">Ug99</strain>
    </source>
</reference>
<evidence type="ECO:0000313" key="4">
    <source>
        <dbReference type="Proteomes" id="UP000324748"/>
    </source>
</evidence>
<dbReference type="Proteomes" id="UP000324748">
    <property type="component" value="Unassembled WGS sequence"/>
</dbReference>
<feature type="region of interest" description="Disordered" evidence="1">
    <location>
        <begin position="1"/>
        <end position="102"/>
    </location>
</feature>
<keyword evidence="4" id="KW-1185">Reference proteome</keyword>
<dbReference type="EMBL" id="VDEP01000170">
    <property type="protein sequence ID" value="KAA1126724.1"/>
    <property type="molecule type" value="Genomic_DNA"/>
</dbReference>
<accession>A0A5B0RQ01</accession>
<feature type="compositionally biased region" description="Basic and acidic residues" evidence="1">
    <location>
        <begin position="13"/>
        <end position="25"/>
    </location>
</feature>
<proteinExistence type="predicted"/>
<evidence type="ECO:0000313" key="5">
    <source>
        <dbReference type="Proteomes" id="UP000325313"/>
    </source>
</evidence>
<sequence length="127" mass="13805">MIERGIEICGTGKRADSEIDPEPSKKAKTPKKKAPVTPVEPADGQPKDDEIDDDTVCKVADELTQQFKGVSPPLRSNSDAEESSDHGENDRVAGAEERARRLKESDDMVFLPASYSQSSGIPFLCQS</sequence>
<evidence type="ECO:0000313" key="2">
    <source>
        <dbReference type="EMBL" id="KAA1076560.1"/>
    </source>
</evidence>
<dbReference type="AlphaFoldDB" id="A0A5B0RQ01"/>
<name>A0A5B0RQ01_PUCGR</name>
<protein>
    <submittedName>
        <fullName evidence="3">Uncharacterized protein</fullName>
    </submittedName>
</protein>
<evidence type="ECO:0000313" key="3">
    <source>
        <dbReference type="EMBL" id="KAA1126724.1"/>
    </source>
</evidence>
<gene>
    <name evidence="2" type="ORF">PGT21_011674</name>
    <name evidence="3" type="ORF">PGTUg99_009057</name>
</gene>
<dbReference type="EMBL" id="VSWC01000145">
    <property type="protein sequence ID" value="KAA1076560.1"/>
    <property type="molecule type" value="Genomic_DNA"/>
</dbReference>
<comment type="caution">
    <text evidence="3">The sequence shown here is derived from an EMBL/GenBank/DDBJ whole genome shotgun (WGS) entry which is preliminary data.</text>
</comment>
<dbReference type="Proteomes" id="UP000325313">
    <property type="component" value="Unassembled WGS sequence"/>
</dbReference>
<organism evidence="3 5">
    <name type="scientific">Puccinia graminis f. sp. tritici</name>
    <dbReference type="NCBI Taxonomy" id="56615"/>
    <lineage>
        <taxon>Eukaryota</taxon>
        <taxon>Fungi</taxon>
        <taxon>Dikarya</taxon>
        <taxon>Basidiomycota</taxon>
        <taxon>Pucciniomycotina</taxon>
        <taxon>Pucciniomycetes</taxon>
        <taxon>Pucciniales</taxon>
        <taxon>Pucciniaceae</taxon>
        <taxon>Puccinia</taxon>
    </lineage>
</organism>